<keyword evidence="4 9" id="KW-0812">Transmembrane</keyword>
<feature type="repeat" description="Solcar" evidence="9">
    <location>
        <begin position="148"/>
        <end position="232"/>
    </location>
</feature>
<evidence type="ECO:0000313" key="11">
    <source>
        <dbReference type="EMBL" id="CAE2277065.1"/>
    </source>
</evidence>
<protein>
    <recommendedName>
        <fullName evidence="12">Mitochondrial carrier protein</fullName>
    </recommendedName>
</protein>
<dbReference type="AlphaFoldDB" id="A0A7S4JXG0"/>
<dbReference type="PANTHER" id="PTHR45788:SF4">
    <property type="entry name" value="TRICARBOXYLATE TRANSPORT PROTEIN, MITOCHONDRIAL"/>
    <property type="match status" value="1"/>
</dbReference>
<dbReference type="Gene3D" id="1.50.40.10">
    <property type="entry name" value="Mitochondrial carrier domain"/>
    <property type="match status" value="1"/>
</dbReference>
<evidence type="ECO:0000256" key="10">
    <source>
        <dbReference type="RuleBase" id="RU000488"/>
    </source>
</evidence>
<evidence type="ECO:0000256" key="8">
    <source>
        <dbReference type="ARBA" id="ARBA00023136"/>
    </source>
</evidence>
<dbReference type="GO" id="GO:0031966">
    <property type="term" value="C:mitochondrial membrane"/>
    <property type="evidence" value="ECO:0007669"/>
    <property type="project" value="UniProtKB-SubCell"/>
</dbReference>
<evidence type="ECO:0000256" key="5">
    <source>
        <dbReference type="ARBA" id="ARBA00022737"/>
    </source>
</evidence>
<dbReference type="Pfam" id="PF00153">
    <property type="entry name" value="Mito_carr"/>
    <property type="match status" value="2"/>
</dbReference>
<dbReference type="PROSITE" id="PS50920">
    <property type="entry name" value="SOLCAR"/>
    <property type="match status" value="3"/>
</dbReference>
<evidence type="ECO:0008006" key="12">
    <source>
        <dbReference type="Google" id="ProtNLM"/>
    </source>
</evidence>
<keyword evidence="6" id="KW-1133">Transmembrane helix</keyword>
<keyword evidence="7" id="KW-0496">Mitochondrion</keyword>
<comment type="subcellular location">
    <subcellularLocation>
        <location evidence="1">Mitochondrion membrane</location>
        <topology evidence="1">Multi-pass membrane protein</topology>
    </subcellularLocation>
</comment>
<evidence type="ECO:0000256" key="4">
    <source>
        <dbReference type="ARBA" id="ARBA00022692"/>
    </source>
</evidence>
<evidence type="ECO:0000256" key="2">
    <source>
        <dbReference type="ARBA" id="ARBA00006375"/>
    </source>
</evidence>
<keyword evidence="3 10" id="KW-0813">Transport</keyword>
<evidence type="ECO:0000256" key="1">
    <source>
        <dbReference type="ARBA" id="ARBA00004225"/>
    </source>
</evidence>
<evidence type="ECO:0000256" key="9">
    <source>
        <dbReference type="PROSITE-ProRule" id="PRU00282"/>
    </source>
</evidence>
<dbReference type="PANTHER" id="PTHR45788">
    <property type="entry name" value="SUCCINATE/FUMARATE MITOCHONDRIAL TRANSPORTER-RELATED"/>
    <property type="match status" value="1"/>
</dbReference>
<name>A0A7S4JXG0_9EUKA</name>
<feature type="repeat" description="Solcar" evidence="9">
    <location>
        <begin position="237"/>
        <end position="313"/>
    </location>
</feature>
<sequence length="325" mass="35472">MRMSTMLDGQDNSQQRILGATAAVAAASGSAYYLYSNRTPSTTATEKKVDERSSITANVLSSAIGGLVHAVVEQPVVTPIEATITQMQVNGKGFATNFRQLSNLGVVNGLYRAFPAAMLGAAPKAVVHYGFLNYWINFYVSDGDIRSATKAQSAMIGVSTGASEVLFTTPLNFVKFRMQRPEWGYTGVLDAVSTIYRTEGIFAFWKGVEAVFVRNSICMLGMVYGYKEIETRIPPDMQIGRHFLAGAIGGVAGSLLSYPFEMMRAAKMHNLSFMEHMVKQGPKRLFNGWLPGACRLVITSAIMGQIMPFIKDTSKTIEKKLGVKK</sequence>
<dbReference type="GO" id="GO:0006843">
    <property type="term" value="P:mitochondrial citrate transmembrane transport"/>
    <property type="evidence" value="ECO:0007669"/>
    <property type="project" value="TreeGrafter"/>
</dbReference>
<reference evidence="11" key="1">
    <citation type="submission" date="2021-01" db="EMBL/GenBank/DDBJ databases">
        <authorList>
            <person name="Corre E."/>
            <person name="Pelletier E."/>
            <person name="Niang G."/>
            <person name="Scheremetjew M."/>
            <person name="Finn R."/>
            <person name="Kale V."/>
            <person name="Holt S."/>
            <person name="Cochrane G."/>
            <person name="Meng A."/>
            <person name="Brown T."/>
            <person name="Cohen L."/>
        </authorList>
    </citation>
    <scope>NUCLEOTIDE SEQUENCE</scope>
    <source>
        <strain evidence="11">UIO037</strain>
    </source>
</reference>
<keyword evidence="5" id="KW-0677">Repeat</keyword>
<dbReference type="InterPro" id="IPR049563">
    <property type="entry name" value="TXTP-like"/>
</dbReference>
<feature type="repeat" description="Solcar" evidence="9">
    <location>
        <begin position="57"/>
        <end position="138"/>
    </location>
</feature>
<dbReference type="GO" id="GO:0071913">
    <property type="term" value="F:citrate secondary active transmembrane transporter activity"/>
    <property type="evidence" value="ECO:0007669"/>
    <property type="project" value="TreeGrafter"/>
</dbReference>
<dbReference type="InterPro" id="IPR023395">
    <property type="entry name" value="MCP_dom_sf"/>
</dbReference>
<dbReference type="EMBL" id="HBKO01039473">
    <property type="protein sequence ID" value="CAE2277065.1"/>
    <property type="molecule type" value="Transcribed_RNA"/>
</dbReference>
<keyword evidence="8 9" id="KW-0472">Membrane</keyword>
<evidence type="ECO:0000256" key="7">
    <source>
        <dbReference type="ARBA" id="ARBA00023128"/>
    </source>
</evidence>
<accession>A0A7S4JXG0</accession>
<dbReference type="InterPro" id="IPR018108">
    <property type="entry name" value="MCP_transmembrane"/>
</dbReference>
<evidence type="ECO:0000256" key="3">
    <source>
        <dbReference type="ARBA" id="ARBA00022448"/>
    </source>
</evidence>
<organism evidence="11">
    <name type="scientific">Prymnesium polylepis</name>
    <dbReference type="NCBI Taxonomy" id="72548"/>
    <lineage>
        <taxon>Eukaryota</taxon>
        <taxon>Haptista</taxon>
        <taxon>Haptophyta</taxon>
        <taxon>Prymnesiophyceae</taxon>
        <taxon>Prymnesiales</taxon>
        <taxon>Prymnesiaceae</taxon>
        <taxon>Prymnesium</taxon>
    </lineage>
</organism>
<evidence type="ECO:0000256" key="6">
    <source>
        <dbReference type="ARBA" id="ARBA00022989"/>
    </source>
</evidence>
<gene>
    <name evidence="11" type="ORF">CPOL0286_LOCUS18035</name>
</gene>
<proteinExistence type="inferred from homology"/>
<dbReference type="SUPFAM" id="SSF103506">
    <property type="entry name" value="Mitochondrial carrier"/>
    <property type="match status" value="1"/>
</dbReference>
<comment type="similarity">
    <text evidence="2 10">Belongs to the mitochondrial carrier (TC 2.A.29) family.</text>
</comment>